<accession>A0A1I1D8B8</accession>
<dbReference type="PANTHER" id="PTHR39967">
    <property type="match status" value="1"/>
</dbReference>
<evidence type="ECO:0000313" key="2">
    <source>
        <dbReference type="EMBL" id="SFB69060.1"/>
    </source>
</evidence>
<sequence length="235" mass="27247">MSRWWREVIMQLANLLRESLDVDCDEVWENERTPTPVRVFGVRLHSMGLSVREVVSVLELLGVDRSHGAIWNWTHALSEAQSDPPTVKPSRVTVDEKQIEVDGEKKWLYAAIDTESKLLLEIDVFGRRGTDPAAAFLSRLEEKHDLDDAAFLVDAGGYLTALARRKLSGQLDYSERNIVEKWFQTVSMRIDRFHSFWRGSPASARRWLRRFRHHYNHDRPNQALNGRTPVEEVQN</sequence>
<dbReference type="NCBIfam" id="NF033587">
    <property type="entry name" value="transpos_IS6"/>
    <property type="match status" value="1"/>
</dbReference>
<dbReference type="EMBL" id="FOKW01000001">
    <property type="protein sequence ID" value="SFB69060.1"/>
    <property type="molecule type" value="Genomic_DNA"/>
</dbReference>
<protein>
    <submittedName>
        <fullName evidence="2">Transposase (Or an inactivated derivative)</fullName>
    </submittedName>
</protein>
<name>A0A1I1D8B8_NATHA</name>
<keyword evidence="3" id="KW-1185">Reference proteome</keyword>
<dbReference type="SUPFAM" id="SSF53098">
    <property type="entry name" value="Ribonuclease H-like"/>
    <property type="match status" value="1"/>
</dbReference>
<dbReference type="InterPro" id="IPR012337">
    <property type="entry name" value="RNaseH-like_sf"/>
</dbReference>
<proteinExistence type="predicted"/>
<dbReference type="PANTHER" id="PTHR39967:SF1">
    <property type="entry name" value="ISH14-TYPE TRANSPOSASE HSIRS44"/>
    <property type="match status" value="1"/>
</dbReference>
<evidence type="ECO:0000313" key="3">
    <source>
        <dbReference type="Proteomes" id="UP000199161"/>
    </source>
</evidence>
<evidence type="ECO:0000259" key="1">
    <source>
        <dbReference type="Pfam" id="PF13610"/>
    </source>
</evidence>
<dbReference type="AlphaFoldDB" id="A0A1I1D8B8"/>
<dbReference type="Pfam" id="PF13610">
    <property type="entry name" value="DDE_Tnp_IS240"/>
    <property type="match status" value="1"/>
</dbReference>
<dbReference type="GO" id="GO:0015074">
    <property type="term" value="P:DNA integration"/>
    <property type="evidence" value="ECO:0007669"/>
    <property type="project" value="InterPro"/>
</dbReference>
<organism evidence="2 3">
    <name type="scientific">Natronobacterium haloterrestre</name>
    <name type="common">Halobiforma haloterrestris</name>
    <dbReference type="NCBI Taxonomy" id="148448"/>
    <lineage>
        <taxon>Archaea</taxon>
        <taxon>Methanobacteriati</taxon>
        <taxon>Methanobacteriota</taxon>
        <taxon>Stenosarchaea group</taxon>
        <taxon>Halobacteria</taxon>
        <taxon>Halobacteriales</taxon>
        <taxon>Natrialbaceae</taxon>
        <taxon>Natronobacterium</taxon>
    </lineage>
</organism>
<dbReference type="Proteomes" id="UP000199161">
    <property type="component" value="Unassembled WGS sequence"/>
</dbReference>
<dbReference type="InterPro" id="IPR047930">
    <property type="entry name" value="Transpos_IS6"/>
</dbReference>
<reference evidence="3" key="1">
    <citation type="submission" date="2016-10" db="EMBL/GenBank/DDBJ databases">
        <authorList>
            <person name="Varghese N."/>
            <person name="Submissions S."/>
        </authorList>
    </citation>
    <scope>NUCLEOTIDE SEQUENCE [LARGE SCALE GENOMIC DNA]</scope>
    <source>
        <strain evidence="3">DSM 13078</strain>
    </source>
</reference>
<feature type="domain" description="DDE" evidence="1">
    <location>
        <begin position="91"/>
        <end position="182"/>
    </location>
</feature>
<gene>
    <name evidence="2" type="ORF">SAMN05444422_101212</name>
</gene>
<dbReference type="InterPro" id="IPR032874">
    <property type="entry name" value="DDE_dom"/>
</dbReference>